<evidence type="ECO:0000256" key="28">
    <source>
        <dbReference type="ARBA" id="ARBA00037553"/>
    </source>
</evidence>
<dbReference type="SMART" id="SM00181">
    <property type="entry name" value="EGF"/>
    <property type="match status" value="2"/>
</dbReference>
<dbReference type="InterPro" id="IPR000742">
    <property type="entry name" value="EGF"/>
</dbReference>
<dbReference type="InterPro" id="IPR001881">
    <property type="entry name" value="EGF-like_Ca-bd_dom"/>
</dbReference>
<dbReference type="PROSITE" id="PS50240">
    <property type="entry name" value="TRYPSIN_DOM"/>
    <property type="match status" value="1"/>
</dbReference>
<dbReference type="PRINTS" id="PR00001">
    <property type="entry name" value="GLABLOOD"/>
</dbReference>
<dbReference type="STRING" id="109280.ENSHCOP00000021895"/>
<dbReference type="GO" id="GO:0005509">
    <property type="term" value="F:calcium ion binding"/>
    <property type="evidence" value="ECO:0007669"/>
    <property type="project" value="InterPro"/>
</dbReference>
<dbReference type="PROSITE" id="PS50026">
    <property type="entry name" value="EGF_3"/>
    <property type="match status" value="1"/>
</dbReference>
<dbReference type="PANTHER" id="PTHR24278">
    <property type="entry name" value="COAGULATION FACTOR"/>
    <property type="match status" value="1"/>
</dbReference>
<keyword evidence="18" id="KW-0106">Calcium</keyword>
<comment type="subcellular location">
    <subcellularLocation>
        <location evidence="3">Endoplasmic reticulum</location>
    </subcellularLocation>
    <subcellularLocation>
        <location evidence="4">Golgi apparatus</location>
    </subcellularLocation>
    <subcellularLocation>
        <location evidence="5">Secreted</location>
    </subcellularLocation>
</comment>
<dbReference type="FunFam" id="4.10.740.10:FF:000001">
    <property type="entry name" value="vitamin K-dependent protein S"/>
    <property type="match status" value="1"/>
</dbReference>
<evidence type="ECO:0000256" key="22">
    <source>
        <dbReference type="ARBA" id="ARBA00023145"/>
    </source>
</evidence>
<dbReference type="CDD" id="cd00054">
    <property type="entry name" value="EGF_CA"/>
    <property type="match status" value="1"/>
</dbReference>
<evidence type="ECO:0000259" key="37">
    <source>
        <dbReference type="PROSITE" id="PS50026"/>
    </source>
</evidence>
<evidence type="ECO:0000256" key="35">
    <source>
        <dbReference type="RuleBase" id="RU363034"/>
    </source>
</evidence>
<dbReference type="InterPro" id="IPR009003">
    <property type="entry name" value="Peptidase_S1_PA"/>
</dbReference>
<protein>
    <recommendedName>
        <fullName evidence="7">Coagulation factor IX</fullName>
        <ecNumber evidence="6">3.4.21.22</ecNumber>
        <ecNumber evidence="29">3.4.21.69</ecNumber>
    </recommendedName>
    <alternativeName>
        <fullName evidence="33">Anticoagulant protein C</fullName>
    </alternativeName>
    <alternativeName>
        <fullName evidence="31">Autoprothrombin IIA</fullName>
    </alternativeName>
    <alternativeName>
        <fullName evidence="32">Blood coagulation factor XIV</fullName>
    </alternativeName>
    <alternativeName>
        <fullName evidence="26">Christmas factor</fullName>
    </alternativeName>
    <alternativeName>
        <fullName evidence="30">Vitamin K-dependent protein C</fullName>
    </alternativeName>
</protein>
<dbReference type="InterPro" id="IPR001254">
    <property type="entry name" value="Trypsin_dom"/>
</dbReference>
<dbReference type="Proteomes" id="UP000264820">
    <property type="component" value="Unplaced"/>
</dbReference>
<comment type="function">
    <text evidence="28">Protein C is a vitamin K-dependent serine protease that regulates blood coagulation by inactivating factors Va and VIIIa in the presence of calcium ions and phospholipids. Exerts a protective effect on the endothelial cell barrier function.</text>
</comment>
<comment type="catalytic activity">
    <reaction evidence="1">
        <text>Selective cleavage of Arg-|-Ile bond in factor X to form factor Xa.</text>
        <dbReference type="EC" id="3.4.21.22"/>
    </reaction>
</comment>
<comment type="function">
    <text evidence="2">Factor IX is a vitamin K-dependent plasma protein that participates in the intrinsic pathway of blood coagulation by converting factor X to its active form in the presence of Ca(2+) ions, phospholipids, and factor VIIIa.</text>
</comment>
<dbReference type="Ensembl" id="ENSHCOT00000002452.1">
    <property type="protein sequence ID" value="ENSHCOP00000021895.1"/>
    <property type="gene ID" value="ENSHCOG00000009166.1"/>
</dbReference>
<dbReference type="EC" id="3.4.21.69" evidence="29"/>
<dbReference type="InterPro" id="IPR000152">
    <property type="entry name" value="EGF-type_Asp/Asn_hydroxyl_site"/>
</dbReference>
<evidence type="ECO:0000256" key="2">
    <source>
        <dbReference type="ARBA" id="ARBA00002741"/>
    </source>
</evidence>
<dbReference type="SMART" id="SM00020">
    <property type="entry name" value="Tryp_SPc"/>
    <property type="match status" value="1"/>
</dbReference>
<evidence type="ECO:0000256" key="29">
    <source>
        <dbReference type="ARBA" id="ARBA00038995"/>
    </source>
</evidence>
<comment type="catalytic activity">
    <reaction evidence="27">
        <text>Degradation of blood coagulation factors Va and VIIIa.</text>
        <dbReference type="EC" id="3.4.21.69"/>
    </reaction>
</comment>
<evidence type="ECO:0000256" key="33">
    <source>
        <dbReference type="ARBA" id="ARBA00042906"/>
    </source>
</evidence>
<accession>A0A3Q2YSM7</accession>
<evidence type="ECO:0000259" key="38">
    <source>
        <dbReference type="PROSITE" id="PS50240"/>
    </source>
</evidence>
<keyword evidence="22" id="KW-0865">Zymogen</keyword>
<evidence type="ECO:0000256" key="21">
    <source>
        <dbReference type="ARBA" id="ARBA00023084"/>
    </source>
</evidence>
<keyword evidence="23 34" id="KW-1015">Disulfide bond</keyword>
<feature type="domain" description="Peptidase S1" evidence="38">
    <location>
        <begin position="263"/>
        <end position="497"/>
    </location>
</feature>
<evidence type="ECO:0000256" key="5">
    <source>
        <dbReference type="ARBA" id="ARBA00004613"/>
    </source>
</evidence>
<dbReference type="Gene3D" id="2.40.10.10">
    <property type="entry name" value="Trypsin-like serine proteases"/>
    <property type="match status" value="2"/>
</dbReference>
<dbReference type="InterPro" id="IPR043504">
    <property type="entry name" value="Peptidase_S1_PA_chymotrypsin"/>
</dbReference>
<dbReference type="InterPro" id="IPR033116">
    <property type="entry name" value="TRYPSIN_SER"/>
</dbReference>
<keyword evidence="25" id="KW-0379">Hydroxylation</keyword>
<dbReference type="Pfam" id="PF14670">
    <property type="entry name" value="FXa_inhibition"/>
    <property type="match status" value="1"/>
</dbReference>
<dbReference type="SUPFAM" id="SSF50494">
    <property type="entry name" value="Trypsin-like serine proteases"/>
    <property type="match status" value="1"/>
</dbReference>
<keyword evidence="19" id="KW-0460">Magnesium</keyword>
<evidence type="ECO:0000256" key="20">
    <source>
        <dbReference type="ARBA" id="ARBA00023034"/>
    </source>
</evidence>
<evidence type="ECO:0000256" key="36">
    <source>
        <dbReference type="SAM" id="MobiDB-lite"/>
    </source>
</evidence>
<evidence type="ECO:0000259" key="39">
    <source>
        <dbReference type="PROSITE" id="PS50998"/>
    </source>
</evidence>
<dbReference type="GO" id="GO:0005783">
    <property type="term" value="C:endoplasmic reticulum"/>
    <property type="evidence" value="ECO:0007669"/>
    <property type="project" value="UniProtKB-SubCell"/>
</dbReference>
<evidence type="ECO:0000313" key="41">
    <source>
        <dbReference type="Proteomes" id="UP000264820"/>
    </source>
</evidence>
<evidence type="ECO:0000256" key="31">
    <source>
        <dbReference type="ARBA" id="ARBA00041306"/>
    </source>
</evidence>
<dbReference type="Pfam" id="PF00594">
    <property type="entry name" value="Gla"/>
    <property type="match status" value="1"/>
</dbReference>
<dbReference type="InterPro" id="IPR018097">
    <property type="entry name" value="EGF_Ca-bd_CS"/>
</dbReference>
<dbReference type="SMART" id="SM00179">
    <property type="entry name" value="EGF_CA"/>
    <property type="match status" value="1"/>
</dbReference>
<dbReference type="FunFam" id="2.40.10.10:FF:000011">
    <property type="entry name" value="Coagulation factor X"/>
    <property type="match status" value="1"/>
</dbReference>
<keyword evidence="14" id="KW-0479">Metal-binding</keyword>
<keyword evidence="13" id="KW-0356">Hemostasis</keyword>
<keyword evidence="17 35" id="KW-0720">Serine protease</keyword>
<evidence type="ECO:0000256" key="3">
    <source>
        <dbReference type="ARBA" id="ARBA00004240"/>
    </source>
</evidence>
<dbReference type="PROSITE" id="PS00010">
    <property type="entry name" value="ASX_HYDROXYL"/>
    <property type="match status" value="1"/>
</dbReference>
<evidence type="ECO:0000256" key="11">
    <source>
        <dbReference type="ARBA" id="ARBA00022553"/>
    </source>
</evidence>
<dbReference type="InterPro" id="IPR000294">
    <property type="entry name" value="GLA_domain"/>
</dbReference>
<dbReference type="CDD" id="cd00190">
    <property type="entry name" value="Tryp_SPc"/>
    <property type="match status" value="1"/>
</dbReference>
<evidence type="ECO:0000256" key="24">
    <source>
        <dbReference type="ARBA" id="ARBA00023180"/>
    </source>
</evidence>
<dbReference type="SMART" id="SM00069">
    <property type="entry name" value="GLA"/>
    <property type="match status" value="1"/>
</dbReference>
<name>A0A3Q2YSM7_HIPCM</name>
<dbReference type="FunFam" id="2.10.25.10:FF:000162">
    <property type="entry name" value="Coagulation factor X (Predicted)"/>
    <property type="match status" value="1"/>
</dbReference>
<keyword evidence="41" id="KW-1185">Reference proteome</keyword>
<evidence type="ECO:0000256" key="18">
    <source>
        <dbReference type="ARBA" id="ARBA00022837"/>
    </source>
</evidence>
<evidence type="ECO:0000313" key="40">
    <source>
        <dbReference type="Ensembl" id="ENSHCOP00000021895.1"/>
    </source>
</evidence>
<dbReference type="SUPFAM" id="SSF57630">
    <property type="entry name" value="GLA-domain"/>
    <property type="match status" value="1"/>
</dbReference>
<comment type="caution">
    <text evidence="34">Lacks conserved residue(s) required for the propagation of feature annotation.</text>
</comment>
<evidence type="ECO:0000256" key="7">
    <source>
        <dbReference type="ARBA" id="ARBA00019454"/>
    </source>
</evidence>
<dbReference type="SUPFAM" id="SSF57196">
    <property type="entry name" value="EGF/Laminin"/>
    <property type="match status" value="2"/>
</dbReference>
<feature type="domain" description="EGF-like" evidence="37">
    <location>
        <begin position="87"/>
        <end position="123"/>
    </location>
</feature>
<dbReference type="GO" id="GO:0005615">
    <property type="term" value="C:extracellular space"/>
    <property type="evidence" value="ECO:0007669"/>
    <property type="project" value="TreeGrafter"/>
</dbReference>
<keyword evidence="8" id="KW-0301">Gamma-carboxyglutamic acid</keyword>
<evidence type="ECO:0000256" key="15">
    <source>
        <dbReference type="ARBA" id="ARBA00022801"/>
    </source>
</evidence>
<keyword evidence="24" id="KW-0325">Glycoprotein</keyword>
<dbReference type="InterPro" id="IPR018114">
    <property type="entry name" value="TRYPSIN_HIS"/>
</dbReference>
<dbReference type="InterPro" id="IPR035972">
    <property type="entry name" value="GLA-like_dom_SF"/>
</dbReference>
<dbReference type="InterPro" id="IPR012224">
    <property type="entry name" value="Pept_S1A_FX"/>
</dbReference>
<dbReference type="Gene3D" id="4.10.740.10">
    <property type="entry name" value="Coagulation Factor IX"/>
    <property type="match status" value="1"/>
</dbReference>
<keyword evidence="9" id="KW-0964">Secreted</keyword>
<sequence>WCYRVPVGRHACLLVGPSGLPSDVRLPRRAASQVLRRQRRFNAGPFEEMWAGNLERECREETCDFEEAREIFEDETKTMQFWAGYVDGDQCKPPPCQNGADCEDGVDSYVCWCNSSFTGKNCEIEVSKQCSVNNGGCAHFCTMKSNAVQCSCALGYKLADDLASCEATGKFSCGGTGAASALTPRSSNGTDGEPDADVIPDEWLDYEYEEEPERGHNISAGSRLRRRSARRAGEPPPPPPPSYRSFFPTLPTITAKENSDQRIVGGYEAKAGDFPWQAALISHSARRTESAPKPFCGGSLLSELWVITAAHCVVEARMAGTTFFVRLGETPTGRPKRPERVCDSHLRATATFGLWGYATSGPARVFEKPAAQIGSRNRFGCQGGKFQSRRVTAPVAAAPARLPGARRLHRVVPFVERAVCKASSRARITPFMFCAGFRDRKEDACQGDSGGPHVTRRHDVWFLTGVISWGEGCAAAGKYGVYTRVSRYYAWISNTTGVRTYR</sequence>
<dbReference type="AlphaFoldDB" id="A0A3Q2YSM7"/>
<evidence type="ECO:0000256" key="19">
    <source>
        <dbReference type="ARBA" id="ARBA00022842"/>
    </source>
</evidence>
<evidence type="ECO:0000256" key="6">
    <source>
        <dbReference type="ARBA" id="ARBA00012066"/>
    </source>
</evidence>
<keyword evidence="10 34" id="KW-0245">EGF-like domain</keyword>
<dbReference type="GO" id="GO:0007596">
    <property type="term" value="P:blood coagulation"/>
    <property type="evidence" value="ECO:0007669"/>
    <property type="project" value="UniProtKB-KW"/>
</dbReference>
<evidence type="ECO:0000256" key="34">
    <source>
        <dbReference type="PROSITE-ProRule" id="PRU00076"/>
    </source>
</evidence>
<dbReference type="PROSITE" id="PS00134">
    <property type="entry name" value="TRYPSIN_HIS"/>
    <property type="match status" value="1"/>
</dbReference>
<evidence type="ECO:0000256" key="8">
    <source>
        <dbReference type="ARBA" id="ARBA00022479"/>
    </source>
</evidence>
<keyword evidence="12 35" id="KW-0645">Protease</keyword>
<dbReference type="PROSITE" id="PS00022">
    <property type="entry name" value="EGF_1"/>
    <property type="match status" value="1"/>
</dbReference>
<keyword evidence="16" id="KW-0256">Endoplasmic reticulum</keyword>
<dbReference type="PROSITE" id="PS50998">
    <property type="entry name" value="GLA_2"/>
    <property type="match status" value="1"/>
</dbReference>
<dbReference type="OMA" id="YNDSECK"/>
<keyword evidence="20" id="KW-0333">Golgi apparatus</keyword>
<evidence type="ECO:0000256" key="1">
    <source>
        <dbReference type="ARBA" id="ARBA00001368"/>
    </source>
</evidence>
<dbReference type="InterPro" id="IPR001314">
    <property type="entry name" value="Peptidase_S1A"/>
</dbReference>
<evidence type="ECO:0000256" key="23">
    <source>
        <dbReference type="ARBA" id="ARBA00023157"/>
    </source>
</evidence>
<dbReference type="GO" id="GO:0005794">
    <property type="term" value="C:Golgi apparatus"/>
    <property type="evidence" value="ECO:0007669"/>
    <property type="project" value="UniProtKB-SubCell"/>
</dbReference>
<evidence type="ECO:0000256" key="26">
    <source>
        <dbReference type="ARBA" id="ARBA00031357"/>
    </source>
</evidence>
<dbReference type="Pfam" id="PF00089">
    <property type="entry name" value="Trypsin"/>
    <property type="match status" value="2"/>
</dbReference>
<keyword evidence="21" id="KW-0094">Blood coagulation</keyword>
<reference evidence="40" key="1">
    <citation type="submission" date="2025-08" db="UniProtKB">
        <authorList>
            <consortium name="Ensembl"/>
        </authorList>
    </citation>
    <scope>IDENTIFICATION</scope>
</reference>
<keyword evidence="15 35" id="KW-0378">Hydrolase</keyword>
<dbReference type="PROSITE" id="PS01187">
    <property type="entry name" value="EGF_CA"/>
    <property type="match status" value="1"/>
</dbReference>
<evidence type="ECO:0000256" key="27">
    <source>
        <dbReference type="ARBA" id="ARBA00036045"/>
    </source>
</evidence>
<dbReference type="InterPro" id="IPR017857">
    <property type="entry name" value="Coagulation_fac-like_Gla_dom"/>
</dbReference>
<dbReference type="PANTHER" id="PTHR24278:SF31">
    <property type="entry name" value="COAGULATION FACTOR IX"/>
    <property type="match status" value="1"/>
</dbReference>
<organism evidence="40 41">
    <name type="scientific">Hippocampus comes</name>
    <name type="common">Tiger tail seahorse</name>
    <dbReference type="NCBI Taxonomy" id="109280"/>
    <lineage>
        <taxon>Eukaryota</taxon>
        <taxon>Metazoa</taxon>
        <taxon>Chordata</taxon>
        <taxon>Craniata</taxon>
        <taxon>Vertebrata</taxon>
        <taxon>Euteleostomi</taxon>
        <taxon>Actinopterygii</taxon>
        <taxon>Neopterygii</taxon>
        <taxon>Teleostei</taxon>
        <taxon>Neoteleostei</taxon>
        <taxon>Acanthomorphata</taxon>
        <taxon>Syngnathiaria</taxon>
        <taxon>Syngnathiformes</taxon>
        <taxon>Syngnathoidei</taxon>
        <taxon>Syngnathidae</taxon>
        <taxon>Hippocampus</taxon>
    </lineage>
</organism>
<evidence type="ECO:0000256" key="32">
    <source>
        <dbReference type="ARBA" id="ARBA00042403"/>
    </source>
</evidence>
<evidence type="ECO:0000256" key="12">
    <source>
        <dbReference type="ARBA" id="ARBA00022670"/>
    </source>
</evidence>
<feature type="disulfide bond" evidence="34">
    <location>
        <begin position="113"/>
        <end position="122"/>
    </location>
</feature>
<dbReference type="PIRSF" id="PIRSF001143">
    <property type="entry name" value="Factor_X"/>
    <property type="match status" value="1"/>
</dbReference>
<proteinExistence type="predicted"/>
<keyword evidence="11" id="KW-0597">Phosphoprotein</keyword>
<dbReference type="GO" id="GO:0004252">
    <property type="term" value="F:serine-type endopeptidase activity"/>
    <property type="evidence" value="ECO:0007669"/>
    <property type="project" value="UniProtKB-EC"/>
</dbReference>
<evidence type="ECO:0000256" key="10">
    <source>
        <dbReference type="ARBA" id="ARBA00022536"/>
    </source>
</evidence>
<dbReference type="PROSITE" id="PS00135">
    <property type="entry name" value="TRYPSIN_SER"/>
    <property type="match status" value="1"/>
</dbReference>
<dbReference type="Gene3D" id="2.10.25.10">
    <property type="entry name" value="Laminin"/>
    <property type="match status" value="2"/>
</dbReference>
<dbReference type="PROSITE" id="PS00011">
    <property type="entry name" value="GLA_1"/>
    <property type="match status" value="1"/>
</dbReference>
<evidence type="ECO:0000256" key="30">
    <source>
        <dbReference type="ARBA" id="ARBA00040219"/>
    </source>
</evidence>
<dbReference type="EC" id="3.4.21.22" evidence="6"/>
<evidence type="ECO:0000256" key="16">
    <source>
        <dbReference type="ARBA" id="ARBA00022824"/>
    </source>
</evidence>
<dbReference type="GO" id="GO:0006508">
    <property type="term" value="P:proteolysis"/>
    <property type="evidence" value="ECO:0007669"/>
    <property type="project" value="UniProtKB-KW"/>
</dbReference>
<evidence type="ECO:0000256" key="17">
    <source>
        <dbReference type="ARBA" id="ARBA00022825"/>
    </source>
</evidence>
<dbReference type="PRINTS" id="PR00722">
    <property type="entry name" value="CHYMOTRYPSIN"/>
</dbReference>
<reference evidence="40" key="2">
    <citation type="submission" date="2025-09" db="UniProtKB">
        <authorList>
            <consortium name="Ensembl"/>
        </authorList>
    </citation>
    <scope>IDENTIFICATION</scope>
</reference>
<evidence type="ECO:0000256" key="4">
    <source>
        <dbReference type="ARBA" id="ARBA00004555"/>
    </source>
</evidence>
<feature type="region of interest" description="Disordered" evidence="36">
    <location>
        <begin position="209"/>
        <end position="245"/>
    </location>
</feature>
<feature type="domain" description="Gla" evidence="39">
    <location>
        <begin position="41"/>
        <end position="87"/>
    </location>
</feature>
<dbReference type="GeneTree" id="ENSGT00940000159516"/>
<evidence type="ECO:0000256" key="25">
    <source>
        <dbReference type="ARBA" id="ARBA00023278"/>
    </source>
</evidence>
<evidence type="ECO:0000256" key="13">
    <source>
        <dbReference type="ARBA" id="ARBA00022696"/>
    </source>
</evidence>
<evidence type="ECO:0000256" key="9">
    <source>
        <dbReference type="ARBA" id="ARBA00022525"/>
    </source>
</evidence>
<dbReference type="InterPro" id="IPR050442">
    <property type="entry name" value="Peptidase_S1_coag_factors"/>
</dbReference>
<evidence type="ECO:0000256" key="14">
    <source>
        <dbReference type="ARBA" id="ARBA00022723"/>
    </source>
</evidence>